<evidence type="ECO:0000256" key="5">
    <source>
        <dbReference type="ARBA" id="ARBA00022840"/>
    </source>
</evidence>
<accession>A0A1T5BIN1</accession>
<dbReference type="UniPathway" id="UPA00219"/>
<dbReference type="SUPFAM" id="SSF53244">
    <property type="entry name" value="MurD-like peptide ligases, peptide-binding domain"/>
    <property type="match status" value="1"/>
</dbReference>
<feature type="domain" description="Mur ligase C-terminal" evidence="13">
    <location>
        <begin position="304"/>
        <end position="422"/>
    </location>
</feature>
<keyword evidence="4 10" id="KW-0547">Nucleotide-binding</keyword>
<evidence type="ECO:0000256" key="11">
    <source>
        <dbReference type="RuleBase" id="RU004136"/>
    </source>
</evidence>
<evidence type="ECO:0000259" key="12">
    <source>
        <dbReference type="Pfam" id="PF01225"/>
    </source>
</evidence>
<feature type="domain" description="Mur ligase N-terminal catalytic" evidence="12">
    <location>
        <begin position="15"/>
        <end position="60"/>
    </location>
</feature>
<keyword evidence="1 10" id="KW-0963">Cytoplasm</keyword>
<comment type="subcellular location">
    <subcellularLocation>
        <location evidence="10 11">Cytoplasm</location>
    </subcellularLocation>
</comment>
<dbReference type="InterPro" id="IPR036615">
    <property type="entry name" value="Mur_ligase_C_dom_sf"/>
</dbReference>
<dbReference type="InterPro" id="IPR005863">
    <property type="entry name" value="UDP-N-AcMur_synth"/>
</dbReference>
<keyword evidence="5 10" id="KW-0067">ATP-binding</keyword>
<keyword evidence="3 10" id="KW-0132">Cell division</keyword>
<dbReference type="GO" id="GO:0071555">
    <property type="term" value="P:cell wall organization"/>
    <property type="evidence" value="ECO:0007669"/>
    <property type="project" value="UniProtKB-KW"/>
</dbReference>
<keyword evidence="9 10" id="KW-0961">Cell wall biogenesis/degradation</keyword>
<comment type="catalytic activity">
    <reaction evidence="10 11">
        <text>D-alanyl-D-alanine + UDP-N-acetyl-alpha-D-muramoyl-L-alanyl-gamma-D-glutamyl-meso-2,6-diaminopimelate + ATP = UDP-N-acetyl-alpha-D-muramoyl-L-alanyl-gamma-D-glutamyl-meso-2,6-diaminopimeloyl-D-alanyl-D-alanine + ADP + phosphate + H(+)</text>
        <dbReference type="Rhea" id="RHEA:28374"/>
        <dbReference type="ChEBI" id="CHEBI:15378"/>
        <dbReference type="ChEBI" id="CHEBI:30616"/>
        <dbReference type="ChEBI" id="CHEBI:43474"/>
        <dbReference type="ChEBI" id="CHEBI:57822"/>
        <dbReference type="ChEBI" id="CHEBI:61386"/>
        <dbReference type="ChEBI" id="CHEBI:83905"/>
        <dbReference type="ChEBI" id="CHEBI:456216"/>
        <dbReference type="EC" id="6.3.2.10"/>
    </reaction>
</comment>
<evidence type="ECO:0000256" key="2">
    <source>
        <dbReference type="ARBA" id="ARBA00022598"/>
    </source>
</evidence>
<comment type="function">
    <text evidence="10 11">Involved in cell wall formation. Catalyzes the final step in the synthesis of UDP-N-acetylmuramoyl-pentapeptide, the precursor of murein.</text>
</comment>
<dbReference type="GO" id="GO:0009252">
    <property type="term" value="P:peptidoglycan biosynthetic process"/>
    <property type="evidence" value="ECO:0007669"/>
    <property type="project" value="UniProtKB-UniRule"/>
</dbReference>
<evidence type="ECO:0000259" key="13">
    <source>
        <dbReference type="Pfam" id="PF02875"/>
    </source>
</evidence>
<keyword evidence="8 10" id="KW-0131">Cell cycle</keyword>
<dbReference type="InterPro" id="IPR035911">
    <property type="entry name" value="MurE/MurF_N"/>
</dbReference>
<dbReference type="GO" id="GO:0005737">
    <property type="term" value="C:cytoplasm"/>
    <property type="evidence" value="ECO:0007669"/>
    <property type="project" value="UniProtKB-SubCell"/>
</dbReference>
<keyword evidence="6 10" id="KW-0133">Cell shape</keyword>
<dbReference type="EC" id="6.3.2.10" evidence="10 11"/>
<evidence type="ECO:0000256" key="1">
    <source>
        <dbReference type="ARBA" id="ARBA00022490"/>
    </source>
</evidence>
<keyword evidence="7 10" id="KW-0573">Peptidoglycan synthesis</keyword>
<dbReference type="Pfam" id="PF02875">
    <property type="entry name" value="Mur_ligase_C"/>
    <property type="match status" value="1"/>
</dbReference>
<dbReference type="InterPro" id="IPR013221">
    <property type="entry name" value="Mur_ligase_cen"/>
</dbReference>
<dbReference type="NCBIfam" id="TIGR01143">
    <property type="entry name" value="murF"/>
    <property type="match status" value="1"/>
</dbReference>
<dbReference type="STRING" id="889453.SAMN03080601_00534"/>
<dbReference type="InterPro" id="IPR036565">
    <property type="entry name" value="Mur-like_cat_sf"/>
</dbReference>
<dbReference type="GO" id="GO:0005524">
    <property type="term" value="F:ATP binding"/>
    <property type="evidence" value="ECO:0007669"/>
    <property type="project" value="UniProtKB-UniRule"/>
</dbReference>
<sequence>MELNRIYDSYLKSGIVTTDSRTCFTGAIYFALKGERFDGNNYALEALKKGCSLAVVDDVNLKNEPHCIWVPDALKTLQQLATHHRHQAQVKVIGITGSNGKTTTKELIAEVLKTKFSTWFTQGNLNNHIGVPLTLLSMPPGTQIAVVEMGANHIGEIAQLCDIAQPDMGLITNVGKAHIEGFGSFEGVKRAKGELYNHLKIQGNEIFLNGDNHHLKEMIGDYSGTLFRYGNDENYEVTGRNVKADPFLSFEWKSKNQEWGKVSTQLTGAYNYENVLVAITIGLHFGISDKEINAAIFNYQPVNHRSQIKKTEYNTIVLDAYNANPSSMEAALSNFADMKGENKILILGGMKELGKDCQKEHQELVEKALKVQPKTCYLVGAEFQNTSTGADCINYFEKSEDLREHLISNRIKNATILLKGSRANKLEELMDLL</sequence>
<organism evidence="15 16">
    <name type="scientific">Alkalitalea saponilacus</name>
    <dbReference type="NCBI Taxonomy" id="889453"/>
    <lineage>
        <taxon>Bacteria</taxon>
        <taxon>Pseudomonadati</taxon>
        <taxon>Bacteroidota</taxon>
        <taxon>Bacteroidia</taxon>
        <taxon>Marinilabiliales</taxon>
        <taxon>Marinilabiliaceae</taxon>
        <taxon>Alkalitalea</taxon>
    </lineage>
</organism>
<evidence type="ECO:0000313" key="15">
    <source>
        <dbReference type="EMBL" id="SKB47141.1"/>
    </source>
</evidence>
<dbReference type="SUPFAM" id="SSF63418">
    <property type="entry name" value="MurE/MurF N-terminal domain"/>
    <property type="match status" value="1"/>
</dbReference>
<name>A0A1T5BIN1_9BACT</name>
<keyword evidence="16" id="KW-1185">Reference proteome</keyword>
<feature type="binding site" evidence="10">
    <location>
        <begin position="97"/>
        <end position="103"/>
    </location>
    <ligand>
        <name>ATP</name>
        <dbReference type="ChEBI" id="CHEBI:30616"/>
    </ligand>
</feature>
<dbReference type="PANTHER" id="PTHR43024:SF1">
    <property type="entry name" value="UDP-N-ACETYLMURAMOYL-TRIPEPTIDE--D-ALANYL-D-ALANINE LIGASE"/>
    <property type="match status" value="1"/>
</dbReference>
<dbReference type="Gene3D" id="3.40.1390.10">
    <property type="entry name" value="MurE/MurF, N-terminal domain"/>
    <property type="match status" value="1"/>
</dbReference>
<dbReference type="Proteomes" id="UP000191055">
    <property type="component" value="Unassembled WGS sequence"/>
</dbReference>
<dbReference type="GO" id="GO:0051301">
    <property type="term" value="P:cell division"/>
    <property type="evidence" value="ECO:0007669"/>
    <property type="project" value="UniProtKB-KW"/>
</dbReference>
<evidence type="ECO:0000256" key="3">
    <source>
        <dbReference type="ARBA" id="ARBA00022618"/>
    </source>
</evidence>
<evidence type="ECO:0000256" key="8">
    <source>
        <dbReference type="ARBA" id="ARBA00023306"/>
    </source>
</evidence>
<dbReference type="InterPro" id="IPR051046">
    <property type="entry name" value="MurCDEF_CellWall_CoF430Synth"/>
</dbReference>
<keyword evidence="2 10" id="KW-0436">Ligase</keyword>
<dbReference type="Pfam" id="PF08245">
    <property type="entry name" value="Mur_ligase_M"/>
    <property type="match status" value="1"/>
</dbReference>
<comment type="similarity">
    <text evidence="10">Belongs to the MurCDEF family. MurF subfamily.</text>
</comment>
<evidence type="ECO:0000256" key="4">
    <source>
        <dbReference type="ARBA" id="ARBA00022741"/>
    </source>
</evidence>
<reference evidence="15 16" key="1">
    <citation type="submission" date="2017-02" db="EMBL/GenBank/DDBJ databases">
        <authorList>
            <person name="Peterson S.W."/>
        </authorList>
    </citation>
    <scope>NUCLEOTIDE SEQUENCE [LARGE SCALE GENOMIC DNA]</scope>
    <source>
        <strain evidence="15 16">DSM 24412</strain>
    </source>
</reference>
<dbReference type="GO" id="GO:0047480">
    <property type="term" value="F:UDP-N-acetylmuramoyl-tripeptide-D-alanyl-D-alanine ligase activity"/>
    <property type="evidence" value="ECO:0007669"/>
    <property type="project" value="UniProtKB-UniRule"/>
</dbReference>
<dbReference type="RefSeq" id="WP_079556328.1">
    <property type="nucleotide sequence ID" value="NZ_CP021904.1"/>
</dbReference>
<evidence type="ECO:0000256" key="6">
    <source>
        <dbReference type="ARBA" id="ARBA00022960"/>
    </source>
</evidence>
<evidence type="ECO:0000256" key="9">
    <source>
        <dbReference type="ARBA" id="ARBA00023316"/>
    </source>
</evidence>
<feature type="domain" description="Mur ligase central" evidence="14">
    <location>
        <begin position="95"/>
        <end position="281"/>
    </location>
</feature>
<comment type="pathway">
    <text evidence="10 11">Cell wall biogenesis; peptidoglycan biosynthesis.</text>
</comment>
<dbReference type="Gene3D" id="3.90.190.20">
    <property type="entry name" value="Mur ligase, C-terminal domain"/>
    <property type="match status" value="1"/>
</dbReference>
<proteinExistence type="inferred from homology"/>
<dbReference type="AlphaFoldDB" id="A0A1T5BIN1"/>
<evidence type="ECO:0000313" key="16">
    <source>
        <dbReference type="Proteomes" id="UP000191055"/>
    </source>
</evidence>
<dbReference type="GO" id="GO:0008766">
    <property type="term" value="F:UDP-N-acetylmuramoylalanyl-D-glutamyl-2,6-diaminopimelate-D-alanyl-D-alanine ligase activity"/>
    <property type="evidence" value="ECO:0007669"/>
    <property type="project" value="RHEA"/>
</dbReference>
<dbReference type="InterPro" id="IPR000713">
    <property type="entry name" value="Mur_ligase_N"/>
</dbReference>
<dbReference type="PANTHER" id="PTHR43024">
    <property type="entry name" value="UDP-N-ACETYLMURAMOYL-TRIPEPTIDE--D-ALANYL-D-ALANINE LIGASE"/>
    <property type="match status" value="1"/>
</dbReference>
<dbReference type="HAMAP" id="MF_02019">
    <property type="entry name" value="MurF"/>
    <property type="match status" value="1"/>
</dbReference>
<dbReference type="Pfam" id="PF01225">
    <property type="entry name" value="Mur_ligase"/>
    <property type="match status" value="1"/>
</dbReference>
<protein>
    <recommendedName>
        <fullName evidence="10 11">UDP-N-acetylmuramoyl-tripeptide--D-alanyl-D-alanine ligase</fullName>
        <ecNumber evidence="10 11">6.3.2.10</ecNumber>
    </recommendedName>
    <alternativeName>
        <fullName evidence="10">D-alanyl-D-alanine-adding enzyme</fullName>
    </alternativeName>
</protein>
<dbReference type="EMBL" id="FUYV01000002">
    <property type="protein sequence ID" value="SKB47141.1"/>
    <property type="molecule type" value="Genomic_DNA"/>
</dbReference>
<dbReference type="SUPFAM" id="SSF53623">
    <property type="entry name" value="MurD-like peptide ligases, catalytic domain"/>
    <property type="match status" value="1"/>
</dbReference>
<evidence type="ECO:0000256" key="7">
    <source>
        <dbReference type="ARBA" id="ARBA00022984"/>
    </source>
</evidence>
<dbReference type="Gene3D" id="3.40.1190.10">
    <property type="entry name" value="Mur-like, catalytic domain"/>
    <property type="match status" value="1"/>
</dbReference>
<dbReference type="GO" id="GO:0008360">
    <property type="term" value="P:regulation of cell shape"/>
    <property type="evidence" value="ECO:0007669"/>
    <property type="project" value="UniProtKB-KW"/>
</dbReference>
<dbReference type="InterPro" id="IPR004101">
    <property type="entry name" value="Mur_ligase_C"/>
</dbReference>
<evidence type="ECO:0000256" key="10">
    <source>
        <dbReference type="HAMAP-Rule" id="MF_02019"/>
    </source>
</evidence>
<gene>
    <name evidence="10" type="primary">murF</name>
    <name evidence="15" type="ORF">SAMN03080601_00534</name>
</gene>
<dbReference type="OrthoDB" id="9801978at2"/>
<dbReference type="KEGG" id="asx:CDL62_11250"/>
<evidence type="ECO:0000259" key="14">
    <source>
        <dbReference type="Pfam" id="PF08245"/>
    </source>
</evidence>